<sequence length="198" mass="23182">MPKHQEYIPFLKKILDKYSSVSTESIQKLLNVSEVVSFDKEIEILRVGEVSKYNYFLIKGAVISCYLNKEGKLYHKNIFLENSNVGSKVSALTQSPSNFSLETIEPSTLLKIHYKEYKEIIDQNLDLKNFYLSYLETHWVIDKEKREIDIVLKDASDRYLEYIDQNPGIEKRIPLRYIASFLGITPTQLSRIRKKVHK</sequence>
<dbReference type="CDD" id="cd00038">
    <property type="entry name" value="CAP_ED"/>
    <property type="match status" value="1"/>
</dbReference>
<evidence type="ECO:0000313" key="3">
    <source>
        <dbReference type="Proteomes" id="UP000682802"/>
    </source>
</evidence>
<dbReference type="Proteomes" id="UP000682802">
    <property type="component" value="Chromosome 2"/>
</dbReference>
<dbReference type="RefSeq" id="WP_144076726.1">
    <property type="nucleotide sequence ID" value="NZ_CP076129.1"/>
</dbReference>
<dbReference type="InterPro" id="IPR018490">
    <property type="entry name" value="cNMP-bd_dom_sf"/>
</dbReference>
<accession>A0ABX8H349</accession>
<reference evidence="2 3" key="1">
    <citation type="submission" date="2021-05" db="EMBL/GenBank/DDBJ databases">
        <title>Comparative genomic studies on the polysaccharide-degrading batcterial strains of the Flammeovirga genus.</title>
        <authorList>
            <person name="Zewei F."/>
            <person name="Zheng Z."/>
            <person name="Yu L."/>
            <person name="Ruyue G."/>
            <person name="Yanhong M."/>
            <person name="Yuanyuan C."/>
            <person name="Jingyan G."/>
            <person name="Wenjun H."/>
        </authorList>
    </citation>
    <scope>NUCLEOTIDE SEQUENCE [LARGE SCALE GENOMIC DNA]</scope>
    <source>
        <strain evidence="2 3">YS10</strain>
    </source>
</reference>
<gene>
    <name evidence="2" type="ORF">KM029_20540</name>
</gene>
<dbReference type="PROSITE" id="PS50042">
    <property type="entry name" value="CNMP_BINDING_3"/>
    <property type="match status" value="1"/>
</dbReference>
<evidence type="ECO:0000313" key="2">
    <source>
        <dbReference type="EMBL" id="QWG10073.1"/>
    </source>
</evidence>
<proteinExistence type="predicted"/>
<dbReference type="EMBL" id="CP076129">
    <property type="protein sequence ID" value="QWG10073.1"/>
    <property type="molecule type" value="Genomic_DNA"/>
</dbReference>
<dbReference type="Gene3D" id="2.60.120.10">
    <property type="entry name" value="Jelly Rolls"/>
    <property type="match status" value="1"/>
</dbReference>
<feature type="domain" description="Cyclic nucleotide-binding" evidence="1">
    <location>
        <begin position="17"/>
        <end position="138"/>
    </location>
</feature>
<protein>
    <submittedName>
        <fullName evidence="2">Crp/Fnr family transcriptional regulator</fullName>
    </submittedName>
</protein>
<name>A0ABX8H349_9BACT</name>
<evidence type="ECO:0000259" key="1">
    <source>
        <dbReference type="PROSITE" id="PS50042"/>
    </source>
</evidence>
<keyword evidence="3" id="KW-1185">Reference proteome</keyword>
<dbReference type="SUPFAM" id="SSF51206">
    <property type="entry name" value="cAMP-binding domain-like"/>
    <property type="match status" value="1"/>
</dbReference>
<dbReference type="InterPro" id="IPR014710">
    <property type="entry name" value="RmlC-like_jellyroll"/>
</dbReference>
<organism evidence="2 3">
    <name type="scientific">Flammeovirga kamogawensis</name>
    <dbReference type="NCBI Taxonomy" id="373891"/>
    <lineage>
        <taxon>Bacteria</taxon>
        <taxon>Pseudomonadati</taxon>
        <taxon>Bacteroidota</taxon>
        <taxon>Cytophagia</taxon>
        <taxon>Cytophagales</taxon>
        <taxon>Flammeovirgaceae</taxon>
        <taxon>Flammeovirga</taxon>
    </lineage>
</organism>
<dbReference type="InterPro" id="IPR000595">
    <property type="entry name" value="cNMP-bd_dom"/>
</dbReference>